<reference evidence="4" key="1">
    <citation type="submission" date="2018-03" db="EMBL/GenBank/DDBJ databases">
        <authorList>
            <person name="Rodrigo-Torres L."/>
            <person name="Arahal R. D."/>
            <person name="Lucena T."/>
        </authorList>
    </citation>
    <scope>NUCLEOTIDE SEQUENCE [LARGE SCALE GENOMIC DNA]</scope>
    <source>
        <strain evidence="4">CECT 8871</strain>
    </source>
</reference>
<name>A0A2R8APW6_9RHOB</name>
<feature type="domain" description="EamA" evidence="2">
    <location>
        <begin position="12"/>
        <end position="145"/>
    </location>
</feature>
<feature type="transmembrane region" description="Helical" evidence="1">
    <location>
        <begin position="242"/>
        <end position="263"/>
    </location>
</feature>
<dbReference type="InterPro" id="IPR037185">
    <property type="entry name" value="EmrE-like"/>
</dbReference>
<dbReference type="AlphaFoldDB" id="A0A2R8APW6"/>
<keyword evidence="1" id="KW-0812">Transmembrane</keyword>
<feature type="transmembrane region" description="Helical" evidence="1">
    <location>
        <begin position="130"/>
        <end position="149"/>
    </location>
</feature>
<dbReference type="EMBL" id="OMOJ01000001">
    <property type="protein sequence ID" value="SPF78020.1"/>
    <property type="molecule type" value="Genomic_DNA"/>
</dbReference>
<evidence type="ECO:0000256" key="1">
    <source>
        <dbReference type="SAM" id="Phobius"/>
    </source>
</evidence>
<accession>A0A2R8APW6</accession>
<feature type="domain" description="EamA" evidence="2">
    <location>
        <begin position="156"/>
        <end position="282"/>
    </location>
</feature>
<dbReference type="RefSeq" id="WP_108884699.1">
    <property type="nucleotide sequence ID" value="NZ_OMOJ01000001.1"/>
</dbReference>
<feature type="transmembrane region" description="Helical" evidence="1">
    <location>
        <begin position="269"/>
        <end position="286"/>
    </location>
</feature>
<keyword evidence="4" id="KW-1185">Reference proteome</keyword>
<feature type="transmembrane region" description="Helical" evidence="1">
    <location>
        <begin position="82"/>
        <end position="100"/>
    </location>
</feature>
<keyword evidence="1" id="KW-1133">Transmembrane helix</keyword>
<organism evidence="3 4">
    <name type="scientific">Pseudoprimorskyibacter insulae</name>
    <dbReference type="NCBI Taxonomy" id="1695997"/>
    <lineage>
        <taxon>Bacteria</taxon>
        <taxon>Pseudomonadati</taxon>
        <taxon>Pseudomonadota</taxon>
        <taxon>Alphaproteobacteria</taxon>
        <taxon>Rhodobacterales</taxon>
        <taxon>Paracoccaceae</taxon>
        <taxon>Pseudoprimorskyibacter</taxon>
    </lineage>
</organism>
<proteinExistence type="predicted"/>
<dbReference type="InterPro" id="IPR000620">
    <property type="entry name" value="EamA_dom"/>
</dbReference>
<sequence length="306" mass="33125">MVVAPRQDKTALGVWIMILAVGFFVCIDTSAKWLSAGGMAAMQIVFCRYFVHFALSLAVYLPTEGTEALKSNAPVKQFLRSLFLLGSTSFNFLALQHLPITLTTTIMFAGPIVVTLVSIPLLGERVGIHRIFAVCVGFGGVLVVMQPWGAEFDPAMIYSLIALTSASLYMVMTRMLAGVESNATSQLWSSGLAMIAVAPFAAKVWVWPDAPFTYGIMVAIGCFGAVGHILATYAHRLAEASILAPTVYAQLLFAAIAGIFVFGTWPTPWTFGGGLIIMASGLYIWWRERTKGRPATVPDPRRAPHE</sequence>
<dbReference type="PANTHER" id="PTHR22911">
    <property type="entry name" value="ACYL-MALONYL CONDENSING ENZYME-RELATED"/>
    <property type="match status" value="1"/>
</dbReference>
<dbReference type="Proteomes" id="UP000244904">
    <property type="component" value="Unassembled WGS sequence"/>
</dbReference>
<feature type="transmembrane region" description="Helical" evidence="1">
    <location>
        <begin position="40"/>
        <end position="61"/>
    </location>
</feature>
<gene>
    <name evidence="3" type="primary">ribN_4</name>
    <name evidence="3" type="ORF">PRI8871_00609</name>
</gene>
<feature type="transmembrane region" description="Helical" evidence="1">
    <location>
        <begin position="155"/>
        <end position="175"/>
    </location>
</feature>
<keyword evidence="1" id="KW-0472">Membrane</keyword>
<evidence type="ECO:0000313" key="4">
    <source>
        <dbReference type="Proteomes" id="UP000244904"/>
    </source>
</evidence>
<dbReference type="PANTHER" id="PTHR22911:SF103">
    <property type="entry name" value="BLR2811 PROTEIN"/>
    <property type="match status" value="1"/>
</dbReference>
<dbReference type="GO" id="GO:0016020">
    <property type="term" value="C:membrane"/>
    <property type="evidence" value="ECO:0007669"/>
    <property type="project" value="InterPro"/>
</dbReference>
<dbReference type="Pfam" id="PF00892">
    <property type="entry name" value="EamA"/>
    <property type="match status" value="2"/>
</dbReference>
<feature type="transmembrane region" description="Helical" evidence="1">
    <location>
        <begin position="106"/>
        <end position="123"/>
    </location>
</feature>
<dbReference type="SUPFAM" id="SSF103481">
    <property type="entry name" value="Multidrug resistance efflux transporter EmrE"/>
    <property type="match status" value="2"/>
</dbReference>
<feature type="transmembrane region" description="Helical" evidence="1">
    <location>
        <begin position="212"/>
        <end position="230"/>
    </location>
</feature>
<protein>
    <submittedName>
        <fullName evidence="3">Riboflavin transporter</fullName>
    </submittedName>
</protein>
<feature type="transmembrane region" description="Helical" evidence="1">
    <location>
        <begin position="12"/>
        <end position="34"/>
    </location>
</feature>
<evidence type="ECO:0000259" key="2">
    <source>
        <dbReference type="Pfam" id="PF00892"/>
    </source>
</evidence>
<feature type="transmembrane region" description="Helical" evidence="1">
    <location>
        <begin position="187"/>
        <end position="206"/>
    </location>
</feature>
<evidence type="ECO:0000313" key="3">
    <source>
        <dbReference type="EMBL" id="SPF78020.1"/>
    </source>
</evidence>
<dbReference type="OrthoDB" id="9815809at2"/>